<dbReference type="STRING" id="1335309.GA0116948_1235"/>
<dbReference type="GO" id="GO:0005975">
    <property type="term" value="P:carbohydrate metabolic process"/>
    <property type="evidence" value="ECO:0007669"/>
    <property type="project" value="InterPro"/>
</dbReference>
<sequence>MYKRKQLLAIALLLAATATRAQTLRDDFNYLDTTRTWRAMDQKWGEPEGPATHGGVVPANVRARHGALEVTALGSLYHGPVKGHGLNTRIGGALTSRERYASGSYVIRAKICPHPGALSAFWTFYYENDDLNHEIDFEMPGHNQAPLVPDSSDLHYGLVTNWTGVHPDQYKTHDLYFGDQADGQYHTYRFDWHTGGNGQQARVEYYYDERLLYTAYEHIPTHASNFNIGIWFPKWIRKANFDKAFMYVDWVQITPFHEPNDVM</sequence>
<keyword evidence="2" id="KW-0732">Signal</keyword>
<dbReference type="OrthoDB" id="610585at2"/>
<organism evidence="4 5">
    <name type="scientific">Chitinophaga costaii</name>
    <dbReference type="NCBI Taxonomy" id="1335309"/>
    <lineage>
        <taxon>Bacteria</taxon>
        <taxon>Pseudomonadati</taxon>
        <taxon>Bacteroidota</taxon>
        <taxon>Chitinophagia</taxon>
        <taxon>Chitinophagales</taxon>
        <taxon>Chitinophagaceae</taxon>
        <taxon>Chitinophaga</taxon>
    </lineage>
</organism>
<evidence type="ECO:0000313" key="4">
    <source>
        <dbReference type="EMBL" id="SCC63255.1"/>
    </source>
</evidence>
<reference evidence="4 5" key="1">
    <citation type="submission" date="2016-08" db="EMBL/GenBank/DDBJ databases">
        <authorList>
            <person name="Seilhamer J.J."/>
        </authorList>
    </citation>
    <scope>NUCLEOTIDE SEQUENCE [LARGE SCALE GENOMIC DNA]</scope>
    <source>
        <strain evidence="4 5">A37T2</strain>
    </source>
</reference>
<dbReference type="RefSeq" id="WP_089715541.1">
    <property type="nucleotide sequence ID" value="NZ_FMAR01000023.1"/>
</dbReference>
<dbReference type="GO" id="GO:0004553">
    <property type="term" value="F:hydrolase activity, hydrolyzing O-glycosyl compounds"/>
    <property type="evidence" value="ECO:0007669"/>
    <property type="project" value="InterPro"/>
</dbReference>
<dbReference type="AlphaFoldDB" id="A0A1C4G5Y6"/>
<keyword evidence="5" id="KW-1185">Reference proteome</keyword>
<name>A0A1C4G5Y6_9BACT</name>
<accession>A0A1C4G5Y6</accession>
<dbReference type="InterPro" id="IPR000757">
    <property type="entry name" value="Beta-glucanase-like"/>
</dbReference>
<dbReference type="EMBL" id="FMAR01000023">
    <property type="protein sequence ID" value="SCC63255.1"/>
    <property type="molecule type" value="Genomic_DNA"/>
</dbReference>
<dbReference type="CDD" id="cd00413">
    <property type="entry name" value="Glyco_hydrolase_16"/>
    <property type="match status" value="1"/>
</dbReference>
<feature type="domain" description="GH16" evidence="3">
    <location>
        <begin position="17"/>
        <end position="259"/>
    </location>
</feature>
<proteinExistence type="inferred from homology"/>
<dbReference type="PROSITE" id="PS51762">
    <property type="entry name" value="GH16_2"/>
    <property type="match status" value="1"/>
</dbReference>
<comment type="similarity">
    <text evidence="1">Belongs to the glycosyl hydrolase 16 family.</text>
</comment>
<gene>
    <name evidence="4" type="ORF">GA0116948_1235</name>
</gene>
<evidence type="ECO:0000259" key="3">
    <source>
        <dbReference type="PROSITE" id="PS51762"/>
    </source>
</evidence>
<feature type="chain" id="PRO_5008692401" evidence="2">
    <location>
        <begin position="22"/>
        <end position="263"/>
    </location>
</feature>
<dbReference type="Pfam" id="PF00722">
    <property type="entry name" value="Glyco_hydro_16"/>
    <property type="match status" value="1"/>
</dbReference>
<dbReference type="InterPro" id="IPR013320">
    <property type="entry name" value="ConA-like_dom_sf"/>
</dbReference>
<protein>
    <submittedName>
        <fullName evidence="4">Glycosyl hydrolases family 16</fullName>
    </submittedName>
</protein>
<feature type="signal peptide" evidence="2">
    <location>
        <begin position="1"/>
        <end position="21"/>
    </location>
</feature>
<evidence type="ECO:0000313" key="5">
    <source>
        <dbReference type="Proteomes" id="UP000242818"/>
    </source>
</evidence>
<dbReference type="Proteomes" id="UP000242818">
    <property type="component" value="Unassembled WGS sequence"/>
</dbReference>
<evidence type="ECO:0000256" key="2">
    <source>
        <dbReference type="SAM" id="SignalP"/>
    </source>
</evidence>
<dbReference type="SUPFAM" id="SSF49899">
    <property type="entry name" value="Concanavalin A-like lectins/glucanases"/>
    <property type="match status" value="1"/>
</dbReference>
<evidence type="ECO:0000256" key="1">
    <source>
        <dbReference type="ARBA" id="ARBA00006865"/>
    </source>
</evidence>
<keyword evidence="4" id="KW-0378">Hydrolase</keyword>
<dbReference type="Gene3D" id="2.60.120.200">
    <property type="match status" value="1"/>
</dbReference>